<proteinExistence type="predicted"/>
<evidence type="ECO:0000313" key="2">
    <source>
        <dbReference type="EMBL" id="GMF39298.1"/>
    </source>
</evidence>
<evidence type="ECO:0000313" key="3">
    <source>
        <dbReference type="Proteomes" id="UP001165121"/>
    </source>
</evidence>
<dbReference type="OrthoDB" id="116639at2759"/>
<protein>
    <submittedName>
        <fullName evidence="2">Unnamed protein product</fullName>
    </submittedName>
</protein>
<comment type="caution">
    <text evidence="2">The sequence shown here is derived from an EMBL/GenBank/DDBJ whole genome shotgun (WGS) entry which is preliminary data.</text>
</comment>
<organism evidence="2 3">
    <name type="scientific">Phytophthora fragariaefolia</name>
    <dbReference type="NCBI Taxonomy" id="1490495"/>
    <lineage>
        <taxon>Eukaryota</taxon>
        <taxon>Sar</taxon>
        <taxon>Stramenopiles</taxon>
        <taxon>Oomycota</taxon>
        <taxon>Peronosporomycetes</taxon>
        <taxon>Peronosporales</taxon>
        <taxon>Peronosporaceae</taxon>
        <taxon>Phytophthora</taxon>
    </lineage>
</organism>
<reference evidence="2" key="1">
    <citation type="submission" date="2023-04" db="EMBL/GenBank/DDBJ databases">
        <title>Phytophthora fragariaefolia NBRC 109709.</title>
        <authorList>
            <person name="Ichikawa N."/>
            <person name="Sato H."/>
            <person name="Tonouchi N."/>
        </authorList>
    </citation>
    <scope>NUCLEOTIDE SEQUENCE</scope>
    <source>
        <strain evidence="2">NBRC 109709</strain>
    </source>
</reference>
<feature type="compositionally biased region" description="Low complexity" evidence="1">
    <location>
        <begin position="37"/>
        <end position="49"/>
    </location>
</feature>
<sequence>MSSAPVSGIAVSADSDVLSFESIPSGSNPPLSPIPQAPASLASSTASTASLPSTPVAPIGIAPGTEASVAVEIDDDGGSGADGAAFEAFGAPGGILFYPSDVSAHDGRPTRAASTTAGLRSMATAENEAAPDALVLALTTPSSAPMSNQASVASLAATPDPAEAAAVVSAALAAVVTSATARRRVADTHTGPIPPARVVATPPSSLVATPRARTVVTATLSTIPGTRSTAFKPVTAIPAPIQGPQPRGLRAPLPETPCTFGADDYIPDQPISICASGLAILEKLWRQVTGRAVGRTEHLDLGFELWERAHWVSVAAVEQWLQQLSDRMVGCVRVSGDGGSMAGLLQGSEPACRPSPTPGPKAVLGLVHPGCRRQAQVSARYLAGAFDAAVLVRDPHLGSEYCGVDC</sequence>
<name>A0A9W6XIB1_9STRA</name>
<dbReference type="Proteomes" id="UP001165121">
    <property type="component" value="Unassembled WGS sequence"/>
</dbReference>
<dbReference type="EMBL" id="BSXT01001151">
    <property type="protein sequence ID" value="GMF39298.1"/>
    <property type="molecule type" value="Genomic_DNA"/>
</dbReference>
<feature type="region of interest" description="Disordered" evidence="1">
    <location>
        <begin position="22"/>
        <end position="49"/>
    </location>
</feature>
<dbReference type="AlphaFoldDB" id="A0A9W6XIB1"/>
<evidence type="ECO:0000256" key="1">
    <source>
        <dbReference type="SAM" id="MobiDB-lite"/>
    </source>
</evidence>
<gene>
    <name evidence="2" type="ORF">Pfra01_001163100</name>
</gene>
<accession>A0A9W6XIB1</accession>
<keyword evidence="3" id="KW-1185">Reference proteome</keyword>